<dbReference type="GO" id="GO:0016567">
    <property type="term" value="P:protein ubiquitination"/>
    <property type="evidence" value="ECO:0007669"/>
    <property type="project" value="TreeGrafter"/>
</dbReference>
<feature type="domain" description="RING-type" evidence="5">
    <location>
        <begin position="176"/>
        <end position="218"/>
    </location>
</feature>
<dbReference type="STRING" id="133383.A0A1R0H3Q6"/>
<dbReference type="SUPFAM" id="SSF57850">
    <property type="entry name" value="RING/U-box"/>
    <property type="match status" value="1"/>
</dbReference>
<dbReference type="PANTHER" id="PTHR45969:SF69">
    <property type="entry name" value="FINGER DOMAIN PROTEIN, PUTATIVE (AFU_ORTHOLOGUE AFUA_3G12190)-RELATED"/>
    <property type="match status" value="1"/>
</dbReference>
<dbReference type="OrthoDB" id="8062037at2759"/>
<dbReference type="PROSITE" id="PS50089">
    <property type="entry name" value="ZF_RING_2"/>
    <property type="match status" value="1"/>
</dbReference>
<keyword evidence="7" id="KW-1185">Reference proteome</keyword>
<organism evidence="6 7">
    <name type="scientific">Smittium mucronatum</name>
    <dbReference type="NCBI Taxonomy" id="133383"/>
    <lineage>
        <taxon>Eukaryota</taxon>
        <taxon>Fungi</taxon>
        <taxon>Fungi incertae sedis</taxon>
        <taxon>Zoopagomycota</taxon>
        <taxon>Kickxellomycotina</taxon>
        <taxon>Harpellomycetes</taxon>
        <taxon>Harpellales</taxon>
        <taxon>Legeriomycetaceae</taxon>
        <taxon>Smittium</taxon>
    </lineage>
</organism>
<comment type="caution">
    <text evidence="6">The sequence shown here is derived from an EMBL/GenBank/DDBJ whole genome shotgun (WGS) entry which is preliminary data.</text>
</comment>
<evidence type="ECO:0000259" key="5">
    <source>
        <dbReference type="PROSITE" id="PS50089"/>
    </source>
</evidence>
<dbReference type="EMBL" id="LSSL01000766">
    <property type="protein sequence ID" value="OLY83748.1"/>
    <property type="molecule type" value="Genomic_DNA"/>
</dbReference>
<dbReference type="GO" id="GO:0061630">
    <property type="term" value="F:ubiquitin protein ligase activity"/>
    <property type="evidence" value="ECO:0007669"/>
    <property type="project" value="TreeGrafter"/>
</dbReference>
<keyword evidence="2 4" id="KW-0863">Zinc-finger</keyword>
<evidence type="ECO:0000313" key="6">
    <source>
        <dbReference type="EMBL" id="OLY83748.1"/>
    </source>
</evidence>
<evidence type="ECO:0000256" key="1">
    <source>
        <dbReference type="ARBA" id="ARBA00022723"/>
    </source>
</evidence>
<sequence>MPVVRGLLNGVFPESVSSSYAPFNPLSGEFSSQPATSIAPFTSAASTYQGPTVKFIEVVLYSLLARKYLHSKPTLTVVISAIFVRRYLLSRSSANNGDNASNGGSDKSKNHLTKKQLEMYPVVPFSHNMVLNKHYLTPEPISSASTVASVISLPELAHHTQLDVDSEMSEKDCYDCTICFDSIQAGDDVRDIPCQHVFHSGCLDTWLTTRTGFCPTCRYNFLPQTE</sequence>
<evidence type="ECO:0000256" key="4">
    <source>
        <dbReference type="PROSITE-ProRule" id="PRU00175"/>
    </source>
</evidence>
<keyword evidence="1" id="KW-0479">Metal-binding</keyword>
<dbReference type="InterPro" id="IPR011016">
    <property type="entry name" value="Znf_RING-CH"/>
</dbReference>
<name>A0A1R0H3Q6_9FUNG</name>
<dbReference type="InterPro" id="IPR013083">
    <property type="entry name" value="Znf_RING/FYVE/PHD"/>
</dbReference>
<reference evidence="6 7" key="1">
    <citation type="journal article" date="2016" name="Mol. Biol. Evol.">
        <title>Genome-Wide Survey of Gut Fungi (Harpellales) Reveals the First Horizontally Transferred Ubiquitin Gene from a Mosquito Host.</title>
        <authorList>
            <person name="Wang Y."/>
            <person name="White M.M."/>
            <person name="Kvist S."/>
            <person name="Moncalvo J.M."/>
        </authorList>
    </citation>
    <scope>NUCLEOTIDE SEQUENCE [LARGE SCALE GENOMIC DNA]</scope>
    <source>
        <strain evidence="6 7">ALG-7-W6</strain>
    </source>
</reference>
<proteinExistence type="predicted"/>
<dbReference type="Gene3D" id="3.30.40.10">
    <property type="entry name" value="Zinc/RING finger domain, C3HC4 (zinc finger)"/>
    <property type="match status" value="1"/>
</dbReference>
<evidence type="ECO:0000256" key="2">
    <source>
        <dbReference type="ARBA" id="ARBA00022771"/>
    </source>
</evidence>
<accession>A0A1R0H3Q6</accession>
<dbReference type="Proteomes" id="UP000187455">
    <property type="component" value="Unassembled WGS sequence"/>
</dbReference>
<dbReference type="Pfam" id="PF13639">
    <property type="entry name" value="zf-RING_2"/>
    <property type="match status" value="1"/>
</dbReference>
<dbReference type="SMART" id="SM00744">
    <property type="entry name" value="RINGv"/>
    <property type="match status" value="1"/>
</dbReference>
<protein>
    <submittedName>
        <fullName evidence="6">Putative E3 ubiquitin-protein ligase RHA2B</fullName>
    </submittedName>
</protein>
<dbReference type="InterPro" id="IPR001841">
    <property type="entry name" value="Znf_RING"/>
</dbReference>
<dbReference type="AlphaFoldDB" id="A0A1R0H3Q6"/>
<dbReference type="GO" id="GO:0008270">
    <property type="term" value="F:zinc ion binding"/>
    <property type="evidence" value="ECO:0007669"/>
    <property type="project" value="UniProtKB-KW"/>
</dbReference>
<keyword evidence="3" id="KW-0862">Zinc</keyword>
<gene>
    <name evidence="6" type="ORF">AYI68_g2102</name>
</gene>
<dbReference type="SMART" id="SM00184">
    <property type="entry name" value="RING"/>
    <property type="match status" value="1"/>
</dbReference>
<evidence type="ECO:0000256" key="3">
    <source>
        <dbReference type="ARBA" id="ARBA00022833"/>
    </source>
</evidence>
<evidence type="ECO:0000313" key="7">
    <source>
        <dbReference type="Proteomes" id="UP000187455"/>
    </source>
</evidence>
<dbReference type="PANTHER" id="PTHR45969">
    <property type="entry name" value="RING ZINC FINGER PROTEIN-RELATED"/>
    <property type="match status" value="1"/>
</dbReference>